<evidence type="ECO:0000256" key="3">
    <source>
        <dbReference type="ARBA" id="ARBA00022679"/>
    </source>
</evidence>
<sequence>MRVTEKCDVYSFGVVALEVLMGKHPGELLFSLPSSLATDTDLFLKDVLDQRLPPPTGKLAEEVVFVVRVALACTRATPESRPTMRFVAQELSARTQAYLAEPLGMITINKLTGLQK</sequence>
<keyword evidence="5" id="KW-0418">Kinase</keyword>
<protein>
    <recommendedName>
        <fullName evidence="1">non-specific serine/threonine protein kinase</fullName>
        <ecNumber evidence="1">2.7.11.1</ecNumber>
    </recommendedName>
</protein>
<evidence type="ECO:0000256" key="2">
    <source>
        <dbReference type="ARBA" id="ARBA00022527"/>
    </source>
</evidence>
<dbReference type="GO" id="GO:0005524">
    <property type="term" value="F:ATP binding"/>
    <property type="evidence" value="ECO:0007669"/>
    <property type="project" value="UniProtKB-KW"/>
</dbReference>
<dbReference type="SUPFAM" id="SSF56112">
    <property type="entry name" value="Protein kinase-like (PK-like)"/>
    <property type="match status" value="1"/>
</dbReference>
<gene>
    <name evidence="10" type="ORF">Din_036906</name>
</gene>
<comment type="catalytic activity">
    <reaction evidence="8">
        <text>L-seryl-[protein] + ATP = O-phospho-L-seryl-[protein] + ADP + H(+)</text>
        <dbReference type="Rhea" id="RHEA:17989"/>
        <dbReference type="Rhea" id="RHEA-COMP:9863"/>
        <dbReference type="Rhea" id="RHEA-COMP:11604"/>
        <dbReference type="ChEBI" id="CHEBI:15378"/>
        <dbReference type="ChEBI" id="CHEBI:29999"/>
        <dbReference type="ChEBI" id="CHEBI:30616"/>
        <dbReference type="ChEBI" id="CHEBI:83421"/>
        <dbReference type="ChEBI" id="CHEBI:456216"/>
        <dbReference type="EC" id="2.7.11.1"/>
    </reaction>
</comment>
<accession>A0A5B7BFU6</accession>
<dbReference type="PANTHER" id="PTHR48005">
    <property type="entry name" value="LEUCINE RICH REPEAT KINASE 2"/>
    <property type="match status" value="1"/>
</dbReference>
<evidence type="ECO:0000256" key="7">
    <source>
        <dbReference type="ARBA" id="ARBA00047899"/>
    </source>
</evidence>
<evidence type="ECO:0000313" key="10">
    <source>
        <dbReference type="EMBL" id="MPA67465.1"/>
    </source>
</evidence>
<organism evidence="10">
    <name type="scientific">Davidia involucrata</name>
    <name type="common">Dove tree</name>
    <dbReference type="NCBI Taxonomy" id="16924"/>
    <lineage>
        <taxon>Eukaryota</taxon>
        <taxon>Viridiplantae</taxon>
        <taxon>Streptophyta</taxon>
        <taxon>Embryophyta</taxon>
        <taxon>Tracheophyta</taxon>
        <taxon>Spermatophyta</taxon>
        <taxon>Magnoliopsida</taxon>
        <taxon>eudicotyledons</taxon>
        <taxon>Gunneridae</taxon>
        <taxon>Pentapetalae</taxon>
        <taxon>asterids</taxon>
        <taxon>Cornales</taxon>
        <taxon>Nyssaceae</taxon>
        <taxon>Davidia</taxon>
    </lineage>
</organism>
<dbReference type="GO" id="GO:0004674">
    <property type="term" value="F:protein serine/threonine kinase activity"/>
    <property type="evidence" value="ECO:0007669"/>
    <property type="project" value="UniProtKB-KW"/>
</dbReference>
<dbReference type="Pfam" id="PF07714">
    <property type="entry name" value="PK_Tyr_Ser-Thr"/>
    <property type="match status" value="1"/>
</dbReference>
<reference evidence="10" key="1">
    <citation type="submission" date="2019-08" db="EMBL/GenBank/DDBJ databases">
        <title>Reference gene set and small RNA set construction with multiple tissues from Davidia involucrata Baill.</title>
        <authorList>
            <person name="Yang H."/>
            <person name="Zhou C."/>
            <person name="Li G."/>
            <person name="Wang J."/>
            <person name="Gao P."/>
            <person name="Wang M."/>
            <person name="Wang R."/>
            <person name="Zhao Y."/>
        </authorList>
    </citation>
    <scope>NUCLEOTIDE SEQUENCE</scope>
    <source>
        <tissue evidence="10">Mixed with DoveR01_LX</tissue>
    </source>
</reference>
<dbReference type="Gene3D" id="1.10.510.10">
    <property type="entry name" value="Transferase(Phosphotransferase) domain 1"/>
    <property type="match status" value="1"/>
</dbReference>
<dbReference type="EC" id="2.7.11.1" evidence="1"/>
<proteinExistence type="predicted"/>
<dbReference type="PANTHER" id="PTHR48005:SF44">
    <property type="entry name" value="MDIS1-INTERACTING RECEPTOR LIKE KINASE 2-LIKE ISOFORM X1"/>
    <property type="match status" value="1"/>
</dbReference>
<evidence type="ECO:0000259" key="9">
    <source>
        <dbReference type="Pfam" id="PF07714"/>
    </source>
</evidence>
<name>A0A5B7BFU6_DAVIN</name>
<keyword evidence="4" id="KW-0547">Nucleotide-binding</keyword>
<dbReference type="InterPro" id="IPR051420">
    <property type="entry name" value="Ser_Thr_Kinases_DiverseReg"/>
</dbReference>
<evidence type="ECO:0000256" key="4">
    <source>
        <dbReference type="ARBA" id="ARBA00022741"/>
    </source>
</evidence>
<evidence type="ECO:0000256" key="1">
    <source>
        <dbReference type="ARBA" id="ARBA00012513"/>
    </source>
</evidence>
<dbReference type="AlphaFoldDB" id="A0A5B7BFU6"/>
<dbReference type="EMBL" id="GHES01036906">
    <property type="protein sequence ID" value="MPA67465.1"/>
    <property type="molecule type" value="Transcribed_RNA"/>
</dbReference>
<dbReference type="InterPro" id="IPR011009">
    <property type="entry name" value="Kinase-like_dom_sf"/>
</dbReference>
<keyword evidence="6" id="KW-0067">ATP-binding</keyword>
<keyword evidence="2" id="KW-0723">Serine/threonine-protein kinase</keyword>
<dbReference type="InterPro" id="IPR001245">
    <property type="entry name" value="Ser-Thr/Tyr_kinase_cat_dom"/>
</dbReference>
<comment type="catalytic activity">
    <reaction evidence="7">
        <text>L-threonyl-[protein] + ATP = O-phospho-L-threonyl-[protein] + ADP + H(+)</text>
        <dbReference type="Rhea" id="RHEA:46608"/>
        <dbReference type="Rhea" id="RHEA-COMP:11060"/>
        <dbReference type="Rhea" id="RHEA-COMP:11605"/>
        <dbReference type="ChEBI" id="CHEBI:15378"/>
        <dbReference type="ChEBI" id="CHEBI:30013"/>
        <dbReference type="ChEBI" id="CHEBI:30616"/>
        <dbReference type="ChEBI" id="CHEBI:61977"/>
        <dbReference type="ChEBI" id="CHEBI:456216"/>
        <dbReference type="EC" id="2.7.11.1"/>
    </reaction>
</comment>
<evidence type="ECO:0000256" key="6">
    <source>
        <dbReference type="ARBA" id="ARBA00022840"/>
    </source>
</evidence>
<keyword evidence="3" id="KW-0808">Transferase</keyword>
<evidence type="ECO:0000256" key="8">
    <source>
        <dbReference type="ARBA" id="ARBA00048679"/>
    </source>
</evidence>
<feature type="domain" description="Serine-threonine/tyrosine-protein kinase catalytic" evidence="9">
    <location>
        <begin position="2"/>
        <end position="91"/>
    </location>
</feature>
<evidence type="ECO:0000256" key="5">
    <source>
        <dbReference type="ARBA" id="ARBA00022777"/>
    </source>
</evidence>